<evidence type="ECO:0000313" key="3">
    <source>
        <dbReference type="EMBL" id="KAK1538154.1"/>
    </source>
</evidence>
<dbReference type="RefSeq" id="XP_060348905.1">
    <property type="nucleotide sequence ID" value="XM_060492535.1"/>
</dbReference>
<comment type="similarity">
    <text evidence="1">Belongs to the Cyclase 1 superfamily.</text>
</comment>
<dbReference type="SUPFAM" id="SSF102198">
    <property type="entry name" value="Putative cyclase"/>
    <property type="match status" value="1"/>
</dbReference>
<dbReference type="Gene3D" id="3.50.30.50">
    <property type="entry name" value="Putative cyclase"/>
    <property type="match status" value="1"/>
</dbReference>
<evidence type="ECO:0000256" key="1">
    <source>
        <dbReference type="ARBA" id="ARBA00007865"/>
    </source>
</evidence>
<feature type="region of interest" description="Disordered" evidence="2">
    <location>
        <begin position="1"/>
        <end position="47"/>
    </location>
</feature>
<feature type="compositionally biased region" description="Polar residues" evidence="2">
    <location>
        <begin position="8"/>
        <end position="18"/>
    </location>
</feature>
<dbReference type="Proteomes" id="UP001241169">
    <property type="component" value="Unassembled WGS sequence"/>
</dbReference>
<dbReference type="InterPro" id="IPR037175">
    <property type="entry name" value="KFase_sf"/>
</dbReference>
<organism evidence="3 4">
    <name type="scientific">Colletotrichum paranaense</name>
    <dbReference type="NCBI Taxonomy" id="1914294"/>
    <lineage>
        <taxon>Eukaryota</taxon>
        <taxon>Fungi</taxon>
        <taxon>Dikarya</taxon>
        <taxon>Ascomycota</taxon>
        <taxon>Pezizomycotina</taxon>
        <taxon>Sordariomycetes</taxon>
        <taxon>Hypocreomycetidae</taxon>
        <taxon>Glomerellales</taxon>
        <taxon>Glomerellaceae</taxon>
        <taxon>Colletotrichum</taxon>
        <taxon>Colletotrichum acutatum species complex</taxon>
    </lineage>
</organism>
<accession>A0ABQ9SK03</accession>
<evidence type="ECO:0000256" key="2">
    <source>
        <dbReference type="SAM" id="MobiDB-lite"/>
    </source>
</evidence>
<evidence type="ECO:0008006" key="5">
    <source>
        <dbReference type="Google" id="ProtNLM"/>
    </source>
</evidence>
<gene>
    <name evidence="3" type="ORF">CPAR01_08267</name>
</gene>
<sequence>MAMKRLQQLGNQLTQTSSKPDEETMAPADSKFALDENGIPPFESLPLGKDDPRFSAWGLYGDKDELGTLNRLTDERVAAAAREEIKTGARVSLNWPLTAQSAPFFNRRAFHHDLYRKHPRFVNDDEWTFNSQSSSQWDGLRHFGYQKEEKFYNGVSMDEVHAVDEEGRRSTVNGIQGNHLSQFPLLSQLLLPFSSVERRAYPRAPTTKHGIVGRGILVDYHTWRLEQNMPYDPFARDSIPVADLQACLKAQGTEVKFGDILITRTGFTATHASLPPSTLSNHLAASPQTFSGVAQSEETLRWVWSNFSAVAGDQPSFECWPHRDPEHWMHEVLLAGWGMPIGELFDLEALAAQCKREKRWSFFVVSEPCNVPGGVASPPNILAIF</sequence>
<evidence type="ECO:0000313" key="4">
    <source>
        <dbReference type="Proteomes" id="UP001241169"/>
    </source>
</evidence>
<dbReference type="Pfam" id="PF04199">
    <property type="entry name" value="Cyclase"/>
    <property type="match status" value="1"/>
</dbReference>
<proteinExistence type="inferred from homology"/>
<dbReference type="PANTHER" id="PTHR34861">
    <property type="match status" value="1"/>
</dbReference>
<name>A0ABQ9SK03_9PEZI</name>
<dbReference type="EMBL" id="MOPA01000006">
    <property type="protein sequence ID" value="KAK1538154.1"/>
    <property type="molecule type" value="Genomic_DNA"/>
</dbReference>
<dbReference type="GeneID" id="85376434"/>
<reference evidence="3 4" key="1">
    <citation type="submission" date="2016-10" db="EMBL/GenBank/DDBJ databases">
        <title>The genome sequence of Colletotrichum fioriniae PJ7.</title>
        <authorList>
            <person name="Baroncelli R."/>
        </authorList>
    </citation>
    <scope>NUCLEOTIDE SEQUENCE [LARGE SCALE GENOMIC DNA]</scope>
    <source>
        <strain evidence="3 4">IMI 384185</strain>
    </source>
</reference>
<dbReference type="PANTHER" id="PTHR34861:SF11">
    <property type="entry name" value="CYCLASE"/>
    <property type="match status" value="1"/>
</dbReference>
<protein>
    <recommendedName>
        <fullName evidence="5">Cyclase</fullName>
    </recommendedName>
</protein>
<keyword evidence="4" id="KW-1185">Reference proteome</keyword>
<comment type="caution">
    <text evidence="3">The sequence shown here is derived from an EMBL/GenBank/DDBJ whole genome shotgun (WGS) entry which is preliminary data.</text>
</comment>
<dbReference type="InterPro" id="IPR007325">
    <property type="entry name" value="KFase/CYL"/>
</dbReference>